<evidence type="ECO:0000313" key="2">
    <source>
        <dbReference type="Proteomes" id="UP000054565"/>
    </source>
</evidence>
<protein>
    <submittedName>
        <fullName evidence="1">Uncharacterized protein</fullName>
    </submittedName>
</protein>
<evidence type="ECO:0000313" key="1">
    <source>
        <dbReference type="EMBL" id="KMP09952.1"/>
    </source>
</evidence>
<gene>
    <name evidence="1" type="ORF">CIRG_09185</name>
</gene>
<dbReference type="AlphaFoldDB" id="A0A0J7BHZ2"/>
<accession>A0A0J7BHZ2</accession>
<sequence length="107" mass="11369">MCVYGEQGQAIAEVYPVASVPLTHQISAFGRHRVRLCASVGEVVTTPTDGVRGVMAVVEGMHRVPLCNQEASVRTKLSRSGSCKQITSPVVGVDDSRTWNSSAANVL</sequence>
<name>A0A0J7BHZ2_COCIT</name>
<organism evidence="1 2">
    <name type="scientific">Coccidioides immitis RMSCC 2394</name>
    <dbReference type="NCBI Taxonomy" id="404692"/>
    <lineage>
        <taxon>Eukaryota</taxon>
        <taxon>Fungi</taxon>
        <taxon>Dikarya</taxon>
        <taxon>Ascomycota</taxon>
        <taxon>Pezizomycotina</taxon>
        <taxon>Eurotiomycetes</taxon>
        <taxon>Eurotiomycetidae</taxon>
        <taxon>Onygenales</taxon>
        <taxon>Onygenaceae</taxon>
        <taxon>Coccidioides</taxon>
    </lineage>
</organism>
<dbReference type="EMBL" id="DS028100">
    <property type="protein sequence ID" value="KMP09952.1"/>
    <property type="molecule type" value="Genomic_DNA"/>
</dbReference>
<reference evidence="2" key="1">
    <citation type="journal article" date="2010" name="Genome Res.">
        <title>Population genomic sequencing of Coccidioides fungi reveals recent hybridization and transposon control.</title>
        <authorList>
            <person name="Neafsey D.E."/>
            <person name="Barker B.M."/>
            <person name="Sharpton T.J."/>
            <person name="Stajich J.E."/>
            <person name="Park D.J."/>
            <person name="Whiston E."/>
            <person name="Hung C.-Y."/>
            <person name="McMahan C."/>
            <person name="White J."/>
            <person name="Sykes S."/>
            <person name="Heiman D."/>
            <person name="Young S."/>
            <person name="Zeng Q."/>
            <person name="Abouelleil A."/>
            <person name="Aftuck L."/>
            <person name="Bessette D."/>
            <person name="Brown A."/>
            <person name="FitzGerald M."/>
            <person name="Lui A."/>
            <person name="Macdonald J.P."/>
            <person name="Priest M."/>
            <person name="Orbach M.J."/>
            <person name="Galgiani J.N."/>
            <person name="Kirkland T.N."/>
            <person name="Cole G.T."/>
            <person name="Birren B.W."/>
            <person name="Henn M.R."/>
            <person name="Taylor J.W."/>
            <person name="Rounsley S.D."/>
        </authorList>
    </citation>
    <scope>NUCLEOTIDE SEQUENCE [LARGE SCALE GENOMIC DNA]</scope>
    <source>
        <strain evidence="2">RMSCC 2394</strain>
    </source>
</reference>
<proteinExistence type="predicted"/>
<dbReference type="Proteomes" id="UP000054565">
    <property type="component" value="Unassembled WGS sequence"/>
</dbReference>